<organism evidence="2 3">
    <name type="scientific">Aspergillus campestris (strain IBT 28561)</name>
    <dbReference type="NCBI Taxonomy" id="1392248"/>
    <lineage>
        <taxon>Eukaryota</taxon>
        <taxon>Fungi</taxon>
        <taxon>Dikarya</taxon>
        <taxon>Ascomycota</taxon>
        <taxon>Pezizomycotina</taxon>
        <taxon>Eurotiomycetes</taxon>
        <taxon>Eurotiomycetidae</taxon>
        <taxon>Eurotiales</taxon>
        <taxon>Aspergillaceae</taxon>
        <taxon>Aspergillus</taxon>
        <taxon>Aspergillus subgen. Circumdati</taxon>
    </lineage>
</organism>
<dbReference type="Pfam" id="PF11496">
    <property type="entry name" value="HDA2-3"/>
    <property type="match status" value="1"/>
</dbReference>
<dbReference type="AlphaFoldDB" id="A0A2I1D1W7"/>
<feature type="region of interest" description="Disordered" evidence="1">
    <location>
        <begin position="460"/>
        <end position="495"/>
    </location>
</feature>
<evidence type="ECO:0008006" key="4">
    <source>
        <dbReference type="Google" id="ProtNLM"/>
    </source>
</evidence>
<feature type="region of interest" description="Disordered" evidence="1">
    <location>
        <begin position="1"/>
        <end position="30"/>
    </location>
</feature>
<dbReference type="OrthoDB" id="3647690at2759"/>
<evidence type="ECO:0000313" key="3">
    <source>
        <dbReference type="Proteomes" id="UP000234254"/>
    </source>
</evidence>
<reference evidence="2" key="1">
    <citation type="submission" date="2016-12" db="EMBL/GenBank/DDBJ databases">
        <title>The genomes of Aspergillus section Nigri reveals drivers in fungal speciation.</title>
        <authorList>
            <consortium name="DOE Joint Genome Institute"/>
            <person name="Vesth T.C."/>
            <person name="Nybo J."/>
            <person name="Theobald S."/>
            <person name="Brandl J."/>
            <person name="Frisvad J.C."/>
            <person name="Nielsen K.F."/>
            <person name="Lyhne E.K."/>
            <person name="Kogle M.E."/>
            <person name="Kuo A."/>
            <person name="Riley R."/>
            <person name="Clum A."/>
            <person name="Nolan M."/>
            <person name="Lipzen A."/>
            <person name="Salamov A."/>
            <person name="Henrissat B."/>
            <person name="Wiebenga A."/>
            <person name="De vries R.P."/>
            <person name="Grigoriev I.V."/>
            <person name="Mortensen U.H."/>
            <person name="Andersen M.R."/>
            <person name="Baker S.E."/>
        </authorList>
    </citation>
    <scope>NUCLEOTIDE SEQUENCE</scope>
    <source>
        <strain evidence="2">IBT 28561</strain>
    </source>
</reference>
<dbReference type="RefSeq" id="XP_024692476.1">
    <property type="nucleotide sequence ID" value="XM_024840269.1"/>
</dbReference>
<sequence length="769" mass="86607">MDDKDRQESSSLAETMEKYSQIEGATPREKMANAYAQMRARANGGMSQIADPSATPSSAGDIEPSAPVSVPETAEPLSIRVEKEPALPVEHEMHPPATGAAVEPTEIENQHFGVQTIQPSALTVTHVEELSPGSVHLGPSEFAVPLPMDSRVKDDYERILEAHSQNVQDFLKGSYPQENIPEQDRGRLVSAMYNLLRQLSNVTTHPDLNITEHIKDSSSDLKQEAAWAEYSSAKFLFLGYLAENATSKDIHLVVMVHGEKTQKVVERYLSGKGLVYTRPRGEMGTGTNLEVSMMKGSLSFGIQSTQNDGVIGTYRTPSAIIAMDSSFSPKNPMVEHMRTTFARDGNLLPAIRLVVSNSSEHVELCFPNLPEIRRLYLLVQYTMRLRDVVGDLQDDALGVQEDAEEIITYLVSDNFNAHWSLPLVEPLHIVDADELDLTQSQHPEQSGNNTPFPAPQIQKRLHTEEESSGQSSKRPRTETSQEASQQTESTKFPSQTLDNDLHLLERHLVHLRSSHATEVESLRKALTQAQSGLQAKEKALETLQHRYESRTEEFHRTRQERDRLTETKSSSEQRVERQKEELMKLKDERTQLRHELEKAREELKSGGGSIAELEAAREEIRRLGKENANLERKAEYEAKQSEYTREQYQNASTTAAQSVNEIRQLRQENEALKRKVDGNAVQLRELNLQNDEARHLARVHEVEAMLRFREDLLRRKEDELREIRKNRPSTRSTSTQPRSPKITANSRPTSPGIGGRGSGLRFSSEMSLP</sequence>
<feature type="region of interest" description="Disordered" evidence="1">
    <location>
        <begin position="722"/>
        <end position="769"/>
    </location>
</feature>
<evidence type="ECO:0000313" key="2">
    <source>
        <dbReference type="EMBL" id="PKY03882.1"/>
    </source>
</evidence>
<dbReference type="GeneID" id="36547793"/>
<dbReference type="EMBL" id="MSFM01000007">
    <property type="protein sequence ID" value="PKY03882.1"/>
    <property type="molecule type" value="Genomic_DNA"/>
</dbReference>
<feature type="compositionally biased region" description="Polar residues" evidence="1">
    <location>
        <begin position="468"/>
        <end position="495"/>
    </location>
</feature>
<comment type="caution">
    <text evidence="2">The sequence shown here is derived from an EMBL/GenBank/DDBJ whole genome shotgun (WGS) entry which is preliminary data.</text>
</comment>
<name>A0A2I1D1W7_ASPC2</name>
<feature type="region of interest" description="Disordered" evidence="1">
    <location>
        <begin position="549"/>
        <end position="579"/>
    </location>
</feature>
<accession>A0A2I1D1W7</accession>
<dbReference type="Gene3D" id="3.40.50.12360">
    <property type="match status" value="1"/>
</dbReference>
<dbReference type="InterPro" id="IPR021006">
    <property type="entry name" value="Hda2/3"/>
</dbReference>
<keyword evidence="3" id="KW-1185">Reference proteome</keyword>
<dbReference type="VEuPathDB" id="FungiDB:P168DRAFT_319340"/>
<dbReference type="InterPro" id="IPR038609">
    <property type="entry name" value="HDA1_su2/3_sf"/>
</dbReference>
<feature type="region of interest" description="Disordered" evidence="1">
    <location>
        <begin position="43"/>
        <end position="75"/>
    </location>
</feature>
<dbReference type="GO" id="GO:0070823">
    <property type="term" value="C:HDA1 complex"/>
    <property type="evidence" value="ECO:0007669"/>
    <property type="project" value="InterPro"/>
</dbReference>
<dbReference type="Proteomes" id="UP000234254">
    <property type="component" value="Unassembled WGS sequence"/>
</dbReference>
<feature type="compositionally biased region" description="Low complexity" evidence="1">
    <location>
        <begin position="729"/>
        <end position="740"/>
    </location>
</feature>
<evidence type="ECO:0000256" key="1">
    <source>
        <dbReference type="SAM" id="MobiDB-lite"/>
    </source>
</evidence>
<proteinExistence type="predicted"/>
<gene>
    <name evidence="2" type="ORF">P168DRAFT_319340</name>
</gene>
<protein>
    <recommendedName>
        <fullName evidence="4">HDA1 complex subunit</fullName>
    </recommendedName>
</protein>